<reference evidence="1" key="4">
    <citation type="journal article" date="2022" name="Nat. Biotechnol.">
        <title>Carbon-negative production of acetone and isopropanol by gas fermentation at industrial pilot scale.</title>
        <authorList>
            <person name="Liew F.E."/>
            <person name="Nogle R."/>
            <person name="Abdalla T."/>
            <person name="Rasor B.J."/>
            <person name="Canter C."/>
            <person name="Jensen R.O."/>
            <person name="Wang L."/>
            <person name="Strutz J."/>
            <person name="Chirania P."/>
            <person name="De Tissera S."/>
            <person name="Mueller A.P."/>
            <person name="Ruan Z."/>
            <person name="Gao A."/>
            <person name="Tran L."/>
            <person name="Engle N.L."/>
            <person name="Bromley J.C."/>
            <person name="Daniell J."/>
            <person name="Conrado R."/>
            <person name="Tschaplinski T.J."/>
            <person name="Giannone R.J."/>
            <person name="Hettich R.L."/>
            <person name="Karim A.S."/>
            <person name="Simpson S.D."/>
            <person name="Brown S.D."/>
            <person name="Leang C."/>
            <person name="Jewett M.C."/>
            <person name="Kopke M."/>
        </authorList>
    </citation>
    <scope>NUCLEOTIDE SEQUENCE</scope>
    <source>
        <strain evidence="1">DJ015</strain>
    </source>
</reference>
<reference evidence="1" key="1">
    <citation type="submission" date="2020-04" db="EMBL/GenBank/DDBJ databases">
        <authorList>
            <person name="Brown S."/>
        </authorList>
    </citation>
    <scope>NUCLEOTIDE SEQUENCE</scope>
    <source>
        <strain evidence="1">DJ015</strain>
    </source>
</reference>
<dbReference type="GeneID" id="66344873"/>
<accession>A0A1S8RF82</accession>
<organism evidence="3 4">
    <name type="scientific">Clostridium beijerinckii</name>
    <name type="common">Clostridium MP</name>
    <dbReference type="NCBI Taxonomy" id="1520"/>
    <lineage>
        <taxon>Bacteria</taxon>
        <taxon>Bacillati</taxon>
        <taxon>Bacillota</taxon>
        <taxon>Clostridia</taxon>
        <taxon>Eubacteriales</taxon>
        <taxon>Clostridiaceae</taxon>
        <taxon>Clostridium</taxon>
    </lineage>
</organism>
<evidence type="ECO:0000313" key="3">
    <source>
        <dbReference type="EMBL" id="NSB15492.1"/>
    </source>
</evidence>
<proteinExistence type="predicted"/>
<evidence type="ECO:0000313" key="2">
    <source>
        <dbReference type="EMBL" id="MBF7811260.1"/>
    </source>
</evidence>
<dbReference type="Proteomes" id="UP001194098">
    <property type="component" value="Unassembled WGS sequence"/>
</dbReference>
<dbReference type="RefSeq" id="WP_017212905.1">
    <property type="nucleotide sequence ID" value="NZ_BKAK01000031.1"/>
</dbReference>
<reference evidence="2" key="3">
    <citation type="submission" date="2020-11" db="EMBL/GenBank/DDBJ databases">
        <authorList>
            <person name="Thieme N."/>
            <person name="Liebl W."/>
            <person name="Zverlov V."/>
        </authorList>
    </citation>
    <scope>NUCLEOTIDE SEQUENCE</scope>
    <source>
        <strain evidence="2">NT08</strain>
    </source>
</reference>
<evidence type="ECO:0000313" key="1">
    <source>
        <dbReference type="EMBL" id="MBC2476790.1"/>
    </source>
</evidence>
<dbReference type="EMBL" id="JABTDW010000001">
    <property type="protein sequence ID" value="NSB15492.1"/>
    <property type="molecule type" value="Genomic_DNA"/>
</dbReference>
<dbReference type="AlphaFoldDB" id="A0A1S8RF82"/>
<gene>
    <name evidence="3" type="ORF">BCD95_003751</name>
    <name evidence="1" type="ORF">HGI39_19170</name>
    <name evidence="2" type="ORF">IS491_21810</name>
</gene>
<dbReference type="EMBL" id="JABAGV010000063">
    <property type="protein sequence ID" value="MBC2476790.1"/>
    <property type="molecule type" value="Genomic_DNA"/>
</dbReference>
<dbReference type="Proteomes" id="UP000631418">
    <property type="component" value="Unassembled WGS sequence"/>
</dbReference>
<comment type="caution">
    <text evidence="3">The sequence shown here is derived from an EMBL/GenBank/DDBJ whole genome shotgun (WGS) entry which is preliminary data.</text>
</comment>
<evidence type="ECO:0000313" key="4">
    <source>
        <dbReference type="Proteomes" id="UP000822184"/>
    </source>
</evidence>
<sequence length="54" mass="6586">MNDKEIDDMFFKIYDYEWLDNQYKEVARKSSAYIGFRLYIKLKTLITSVLNIKI</sequence>
<reference evidence="3" key="2">
    <citation type="submission" date="2020-06" db="EMBL/GenBank/DDBJ databases">
        <title>Genomic insights into acetone-butanol-ethanol (ABE) fermentation by sequencing solventogenic clostridia strains.</title>
        <authorList>
            <person name="Brown S."/>
        </authorList>
    </citation>
    <scope>NUCLEOTIDE SEQUENCE</scope>
    <source>
        <strain evidence="3">DJ123</strain>
    </source>
</reference>
<dbReference type="Proteomes" id="UP000822184">
    <property type="component" value="Unassembled WGS sequence"/>
</dbReference>
<name>A0A1S8RF82_CLOBE</name>
<protein>
    <submittedName>
        <fullName evidence="3">Uncharacterized protein</fullName>
    </submittedName>
</protein>
<dbReference type="EMBL" id="JADOEF010000001">
    <property type="protein sequence ID" value="MBF7811260.1"/>
    <property type="molecule type" value="Genomic_DNA"/>
</dbReference>